<dbReference type="PANTHER" id="PTHR32343">
    <property type="entry name" value="SERINE/ARGININE-RICH SPLICING FACTOR"/>
    <property type="match status" value="1"/>
</dbReference>
<dbReference type="InterPro" id="IPR012677">
    <property type="entry name" value="Nucleotide-bd_a/b_plait_sf"/>
</dbReference>
<proteinExistence type="predicted"/>
<dbReference type="PANTHER" id="PTHR32343:SF10">
    <property type="entry name" value="RNA-BINDING REGION RNP-1 DOMAIN-CONTAINING PROTEIN"/>
    <property type="match status" value="1"/>
</dbReference>
<dbReference type="InterPro" id="IPR000504">
    <property type="entry name" value="RRM_dom"/>
</dbReference>
<comment type="caution">
    <text evidence="4">The sequence shown here is derived from an EMBL/GenBank/DDBJ whole genome shotgun (WGS) entry which is preliminary data.</text>
</comment>
<dbReference type="GO" id="GO:0003723">
    <property type="term" value="F:RNA binding"/>
    <property type="evidence" value="ECO:0007669"/>
    <property type="project" value="UniProtKB-UniRule"/>
</dbReference>
<dbReference type="InterPro" id="IPR035979">
    <property type="entry name" value="RBD_domain_sf"/>
</dbReference>
<evidence type="ECO:0000259" key="3">
    <source>
        <dbReference type="PROSITE" id="PS50102"/>
    </source>
</evidence>
<dbReference type="PROSITE" id="PS50102">
    <property type="entry name" value="RRM"/>
    <property type="match status" value="1"/>
</dbReference>
<dbReference type="EMBL" id="MU157826">
    <property type="protein sequence ID" value="KAF9534521.1"/>
    <property type="molecule type" value="Genomic_DNA"/>
</dbReference>
<feature type="domain" description="RRM" evidence="3">
    <location>
        <begin position="3"/>
        <end position="74"/>
    </location>
</feature>
<reference evidence="4" key="1">
    <citation type="submission" date="2020-11" db="EMBL/GenBank/DDBJ databases">
        <authorList>
            <consortium name="DOE Joint Genome Institute"/>
            <person name="Ahrendt S."/>
            <person name="Riley R."/>
            <person name="Andreopoulos W."/>
            <person name="Labutti K."/>
            <person name="Pangilinan J."/>
            <person name="Ruiz-Duenas F.J."/>
            <person name="Barrasa J.M."/>
            <person name="Sanchez-Garcia M."/>
            <person name="Camarero S."/>
            <person name="Miyauchi S."/>
            <person name="Serrano A."/>
            <person name="Linde D."/>
            <person name="Babiker R."/>
            <person name="Drula E."/>
            <person name="Ayuso-Fernandez I."/>
            <person name="Pacheco R."/>
            <person name="Padilla G."/>
            <person name="Ferreira P."/>
            <person name="Barriuso J."/>
            <person name="Kellner H."/>
            <person name="Castanera R."/>
            <person name="Alfaro M."/>
            <person name="Ramirez L."/>
            <person name="Pisabarro A.G."/>
            <person name="Kuo A."/>
            <person name="Tritt A."/>
            <person name="Lipzen A."/>
            <person name="He G."/>
            <person name="Yan M."/>
            <person name="Ng V."/>
            <person name="Cullen D."/>
            <person name="Martin F."/>
            <person name="Rosso M.-N."/>
            <person name="Henrissat B."/>
            <person name="Hibbett D."/>
            <person name="Martinez A.T."/>
            <person name="Grigoriev I.V."/>
        </authorList>
    </citation>
    <scope>NUCLEOTIDE SEQUENCE</scope>
    <source>
        <strain evidence="4">CBS 506.95</strain>
    </source>
</reference>
<evidence type="ECO:0000313" key="4">
    <source>
        <dbReference type="EMBL" id="KAF9534521.1"/>
    </source>
</evidence>
<dbReference type="Gene3D" id="3.30.70.330">
    <property type="match status" value="1"/>
</dbReference>
<organism evidence="4 5">
    <name type="scientific">Crepidotus variabilis</name>
    <dbReference type="NCBI Taxonomy" id="179855"/>
    <lineage>
        <taxon>Eukaryota</taxon>
        <taxon>Fungi</taxon>
        <taxon>Dikarya</taxon>
        <taxon>Basidiomycota</taxon>
        <taxon>Agaricomycotina</taxon>
        <taxon>Agaricomycetes</taxon>
        <taxon>Agaricomycetidae</taxon>
        <taxon>Agaricales</taxon>
        <taxon>Agaricineae</taxon>
        <taxon>Crepidotaceae</taxon>
        <taxon>Crepidotus</taxon>
    </lineage>
</organism>
<keyword evidence="1" id="KW-0694">RNA-binding</keyword>
<dbReference type="SUPFAM" id="SSF54928">
    <property type="entry name" value="RNA-binding domain, RBD"/>
    <property type="match status" value="1"/>
</dbReference>
<feature type="compositionally biased region" description="Low complexity" evidence="2">
    <location>
        <begin position="227"/>
        <end position="241"/>
    </location>
</feature>
<dbReference type="SMART" id="SM00360">
    <property type="entry name" value="RRM"/>
    <property type="match status" value="1"/>
</dbReference>
<protein>
    <recommendedName>
        <fullName evidence="3">RRM domain-containing protein</fullName>
    </recommendedName>
</protein>
<feature type="region of interest" description="Disordered" evidence="2">
    <location>
        <begin position="74"/>
        <end position="93"/>
    </location>
</feature>
<dbReference type="Pfam" id="PF00076">
    <property type="entry name" value="RRM_1"/>
    <property type="match status" value="1"/>
</dbReference>
<name>A0A9P6ER20_9AGAR</name>
<dbReference type="OrthoDB" id="7763451at2759"/>
<dbReference type="AlphaFoldDB" id="A0A9P6ER20"/>
<evidence type="ECO:0000256" key="2">
    <source>
        <dbReference type="SAM" id="MobiDB-lite"/>
    </source>
</evidence>
<keyword evidence="5" id="KW-1185">Reference proteome</keyword>
<evidence type="ECO:0000256" key="1">
    <source>
        <dbReference type="PROSITE-ProRule" id="PRU00176"/>
    </source>
</evidence>
<gene>
    <name evidence="4" type="ORF">CPB83DRAFT_782156</name>
</gene>
<sequence>MSYTVKVSQIAPTTSQDQLKDFFTFCGQITSIDFNAEKRSATIAFAKPNAAKTALMLNGGTLDGAHLDVTSDTVHNDDHANHDEHGHPIGQEDKPRAGIAAEYLAKGYVLTDDILQRAIDIDSKQGISKRFLSYFHTFDKTVGEKALGPDQTVSAKVQSTLNTATQQARSIDEQKGISKTANDYYASAISSPFGQRVFAFYTSTSKQVVDIHEEARRIADEMKAKQPSSATGTSATAASSGGPPPDPKTQAAPTVV</sequence>
<dbReference type="Proteomes" id="UP000807306">
    <property type="component" value="Unassembled WGS sequence"/>
</dbReference>
<evidence type="ECO:0000313" key="5">
    <source>
        <dbReference type="Proteomes" id="UP000807306"/>
    </source>
</evidence>
<feature type="region of interest" description="Disordered" evidence="2">
    <location>
        <begin position="219"/>
        <end position="256"/>
    </location>
</feature>
<accession>A0A9P6ER20</accession>